<dbReference type="InterPro" id="IPR036236">
    <property type="entry name" value="Znf_C2H2_sf"/>
</dbReference>
<dbReference type="AlphaFoldDB" id="A0A9D3LYU4"/>
<evidence type="ECO:0000256" key="15">
    <source>
        <dbReference type="PROSITE-ProRule" id="PRU00108"/>
    </source>
</evidence>
<gene>
    <name evidence="19" type="ORF">ANANG_G00223050</name>
</gene>
<dbReference type="Pfam" id="PF00046">
    <property type="entry name" value="Homeodomain"/>
    <property type="match status" value="3"/>
</dbReference>
<feature type="compositionally biased region" description="Low complexity" evidence="17">
    <location>
        <begin position="686"/>
        <end position="697"/>
    </location>
</feature>
<dbReference type="FunFam" id="3.30.160.60:FF:002779">
    <property type="entry name" value="Zinc fingers and homeoboxes 3"/>
    <property type="match status" value="1"/>
</dbReference>
<feature type="compositionally biased region" description="Basic and acidic residues" evidence="17">
    <location>
        <begin position="808"/>
        <end position="818"/>
    </location>
</feature>
<reference evidence="19" key="1">
    <citation type="submission" date="2021-01" db="EMBL/GenBank/DDBJ databases">
        <title>A chromosome-scale assembly of European eel, Anguilla anguilla.</title>
        <authorList>
            <person name="Henkel C."/>
            <person name="Jong-Raadsen S.A."/>
            <person name="Dufour S."/>
            <person name="Weltzien F.-A."/>
            <person name="Palstra A.P."/>
            <person name="Pelster B."/>
            <person name="Spaink H.P."/>
            <person name="Van Den Thillart G.E."/>
            <person name="Jansen H."/>
            <person name="Zahm M."/>
            <person name="Klopp C."/>
            <person name="Cedric C."/>
            <person name="Louis A."/>
            <person name="Berthelot C."/>
            <person name="Parey E."/>
            <person name="Roest Crollius H."/>
            <person name="Montfort J."/>
            <person name="Robinson-Rechavi M."/>
            <person name="Bucao C."/>
            <person name="Bouchez O."/>
            <person name="Gislard M."/>
            <person name="Lluch J."/>
            <person name="Milhes M."/>
            <person name="Lampietro C."/>
            <person name="Lopez Roques C."/>
            <person name="Donnadieu C."/>
            <person name="Braasch I."/>
            <person name="Desvignes T."/>
            <person name="Postlethwait J."/>
            <person name="Bobe J."/>
            <person name="Guiguen Y."/>
            <person name="Dirks R."/>
        </authorList>
    </citation>
    <scope>NUCLEOTIDE SEQUENCE</scope>
    <source>
        <strain evidence="19">Tag_6206</strain>
        <tissue evidence="19">Liver</tissue>
    </source>
</reference>
<keyword evidence="9" id="KW-0862">Zinc</keyword>
<evidence type="ECO:0000256" key="16">
    <source>
        <dbReference type="RuleBase" id="RU000682"/>
    </source>
</evidence>
<feature type="compositionally biased region" description="Polar residues" evidence="17">
    <location>
        <begin position="838"/>
        <end position="853"/>
    </location>
</feature>
<dbReference type="CDD" id="cd00086">
    <property type="entry name" value="homeodomain"/>
    <property type="match status" value="4"/>
</dbReference>
<feature type="region of interest" description="Disordered" evidence="17">
    <location>
        <begin position="994"/>
        <end position="1041"/>
    </location>
</feature>
<dbReference type="PROSITE" id="PS50071">
    <property type="entry name" value="HOMEOBOX_2"/>
    <property type="match status" value="4"/>
</dbReference>
<feature type="DNA-binding region" description="Homeobox" evidence="15">
    <location>
        <begin position="726"/>
        <end position="773"/>
    </location>
</feature>
<feature type="DNA-binding region" description="Homeobox" evidence="15">
    <location>
        <begin position="302"/>
        <end position="344"/>
    </location>
</feature>
<dbReference type="InterPro" id="IPR041057">
    <property type="entry name" value="ZHX_Znf_C2H2"/>
</dbReference>
<keyword evidence="12 15" id="KW-0371">Homeobox</keyword>
<evidence type="ECO:0000256" key="6">
    <source>
        <dbReference type="ARBA" id="ARBA00022737"/>
    </source>
</evidence>
<evidence type="ECO:0000313" key="20">
    <source>
        <dbReference type="Proteomes" id="UP001044222"/>
    </source>
</evidence>
<dbReference type="FunFam" id="1.10.10.60:FF:000212">
    <property type="entry name" value="Zinc fingers and homeoboxes protein 3"/>
    <property type="match status" value="1"/>
</dbReference>
<feature type="domain" description="Homeobox" evidence="18">
    <location>
        <begin position="600"/>
        <end position="650"/>
    </location>
</feature>
<dbReference type="Proteomes" id="UP001044222">
    <property type="component" value="Chromosome 12"/>
</dbReference>
<feature type="compositionally biased region" description="Basic and acidic residues" evidence="17">
    <location>
        <begin position="788"/>
        <end position="798"/>
    </location>
</feature>
<proteinExistence type="inferred from homology"/>
<keyword evidence="10" id="KW-0805">Transcription regulation</keyword>
<dbReference type="EMBL" id="JAFIRN010000012">
    <property type="protein sequence ID" value="KAG5838374.1"/>
    <property type="molecule type" value="Genomic_DNA"/>
</dbReference>
<dbReference type="GO" id="GO:0003677">
    <property type="term" value="F:DNA binding"/>
    <property type="evidence" value="ECO:0007669"/>
    <property type="project" value="UniProtKB-UniRule"/>
</dbReference>
<keyword evidence="7" id="KW-0863">Zinc-finger</keyword>
<keyword evidence="11 15" id="KW-0238">DNA-binding</keyword>
<keyword evidence="13" id="KW-0804">Transcription</keyword>
<accession>A0A9D3LYU4</accession>
<protein>
    <recommendedName>
        <fullName evidence="18">Homeobox domain-containing protein</fullName>
    </recommendedName>
</protein>
<feature type="compositionally biased region" description="Polar residues" evidence="17">
    <location>
        <begin position="1022"/>
        <end position="1041"/>
    </location>
</feature>
<evidence type="ECO:0000256" key="17">
    <source>
        <dbReference type="SAM" id="MobiDB-lite"/>
    </source>
</evidence>
<sequence length="1041" mass="113655">MASKRKSTTPCMIPLKSMHLQEEVEPEGDPPDCLLHPGRDSSSLSGEETCEQEVVDPSRPDRGNALEDLGTYICRPCGFESQDLNLFLDHVYSGHPDFRAEPSFYCMDCGVSTPKFEGLALHNARAHPSTAATTLQVRRRDRRITVEQSLVVGEGSKESEISITKTPIMKMLKGKSEPKRIVVSHTADEPTLDSVTNREAEKKDMPAVTHVPTIVHNGAPGKVTVPSAIQIVNSSGTLPVLKTAITQVVSMVQNRTLHQQAPITASTSTSTSSSRNLPKVMIPLSSIPTYNAAMDTNSFLKTSFSKFPYPTKAELCYLTVVTKYPEEQIKIWFTAQRLKQGISWSPEEIEDARRKMFNTIIQTAPPTPQQQQRHSHHNPSQHTITVLPASLGPSGIPQILQGSLVGQGGVIVTQPVMANGIQVSSAPVALAVTPKPQAAAKPLMQARPAAALVADKGASMVVSTVGSSSSGSTVITSSSASSVISSNSITRNTSVISISGGSSSNNFNNNCNNNSKSNSSGNINSSTNNSSTSSTSNNSSSSSSSSSISNSNSSISISNSSSSSISKVTDLQPPALGVSHSSRTLPNSFLDPSFYKNKKSQEQLSALKQSFIRCQFPGQEEVERLTKITGLTVREVRKWFSDRRYHYRNLKGSRSGVGGLFSGNSLLDLADSPSSSESSKPNQAAQSPPRQQQQQMSPPTPSRRAPRQQTPDFTAIRYKERDPQQVRALEASFVQDPSPSEDEVGRLRAETKMTRREIDGWFSERRKKAAAEKKKEEAEKAEEDDLVEKDVEEKHSVEDPSQTSSQQDIKDEKHKDEASCTTPKVSPIKINLKMLKVTESNGKTESESTQPAQVESPITPPPSTSSSQEKNSPDPFHLLKKFFVRARWPTSTQHDDLAAKTGLPRAEVVRWFGDARYGHKNGQLKWLESYQQMGEEREDHKKDETKVLKAHLSLHGKLDEEHVKGLVESSGLSEEQVRRWFATQVPSLLESEVAATAEPVPQDQRVVKEQQNERTADAAVLNNDSTLATSSQSVNPKQGTD</sequence>
<dbReference type="GO" id="GO:0000981">
    <property type="term" value="F:DNA-binding transcription factor activity, RNA polymerase II-specific"/>
    <property type="evidence" value="ECO:0007669"/>
    <property type="project" value="TreeGrafter"/>
</dbReference>
<keyword evidence="4" id="KW-0597">Phosphoprotein</keyword>
<evidence type="ECO:0000256" key="2">
    <source>
        <dbReference type="ARBA" id="ARBA00007440"/>
    </source>
</evidence>
<dbReference type="PANTHER" id="PTHR15467:SF6">
    <property type="entry name" value="ZINC FINGERS AND HOMEOBOXES PROTEIN 3"/>
    <property type="match status" value="1"/>
</dbReference>
<evidence type="ECO:0000256" key="8">
    <source>
        <dbReference type="ARBA" id="ARBA00022782"/>
    </source>
</evidence>
<keyword evidence="6" id="KW-0677">Repeat</keyword>
<organism evidence="19 20">
    <name type="scientific">Anguilla anguilla</name>
    <name type="common">European freshwater eel</name>
    <name type="synonym">Muraena anguilla</name>
    <dbReference type="NCBI Taxonomy" id="7936"/>
    <lineage>
        <taxon>Eukaryota</taxon>
        <taxon>Metazoa</taxon>
        <taxon>Chordata</taxon>
        <taxon>Craniata</taxon>
        <taxon>Vertebrata</taxon>
        <taxon>Euteleostomi</taxon>
        <taxon>Actinopterygii</taxon>
        <taxon>Neopterygii</taxon>
        <taxon>Teleostei</taxon>
        <taxon>Anguilliformes</taxon>
        <taxon>Anguillidae</taxon>
        <taxon>Anguilla</taxon>
    </lineage>
</organism>
<comment type="subcellular location">
    <subcellularLocation>
        <location evidence="1 15 16">Nucleus</location>
    </subcellularLocation>
</comment>
<evidence type="ECO:0000256" key="5">
    <source>
        <dbReference type="ARBA" id="ARBA00022723"/>
    </source>
</evidence>
<dbReference type="FunFam" id="1.10.10.60:FF:000062">
    <property type="entry name" value="zinc fingers and homeoboxes protein 3"/>
    <property type="match status" value="1"/>
</dbReference>
<feature type="domain" description="Homeobox" evidence="18">
    <location>
        <begin position="862"/>
        <end position="922"/>
    </location>
</feature>
<dbReference type="GO" id="GO:0030154">
    <property type="term" value="P:cell differentiation"/>
    <property type="evidence" value="ECO:0007669"/>
    <property type="project" value="UniProtKB-KW"/>
</dbReference>
<dbReference type="SMART" id="SM00355">
    <property type="entry name" value="ZnF_C2H2"/>
    <property type="match status" value="2"/>
</dbReference>
<evidence type="ECO:0000256" key="10">
    <source>
        <dbReference type="ARBA" id="ARBA00023015"/>
    </source>
</evidence>
<keyword evidence="3" id="KW-0678">Repressor</keyword>
<dbReference type="Pfam" id="PF18387">
    <property type="entry name" value="zf_C2H2_ZHX"/>
    <property type="match status" value="1"/>
</dbReference>
<evidence type="ECO:0000256" key="11">
    <source>
        <dbReference type="ARBA" id="ARBA00023125"/>
    </source>
</evidence>
<comment type="caution">
    <text evidence="19">The sequence shown here is derived from an EMBL/GenBank/DDBJ whole genome shotgun (WGS) entry which is preliminary data.</text>
</comment>
<evidence type="ECO:0000313" key="19">
    <source>
        <dbReference type="EMBL" id="KAG5838374.1"/>
    </source>
</evidence>
<evidence type="ECO:0000256" key="7">
    <source>
        <dbReference type="ARBA" id="ARBA00022771"/>
    </source>
</evidence>
<feature type="compositionally biased region" description="Basic and acidic residues" evidence="17">
    <location>
        <begin position="743"/>
        <end position="778"/>
    </location>
</feature>
<dbReference type="SMART" id="SM00389">
    <property type="entry name" value="HOX"/>
    <property type="match status" value="4"/>
</dbReference>
<dbReference type="Gene3D" id="1.10.10.60">
    <property type="entry name" value="Homeodomain-like"/>
    <property type="match status" value="5"/>
</dbReference>
<evidence type="ECO:0000256" key="9">
    <source>
        <dbReference type="ARBA" id="ARBA00022833"/>
    </source>
</evidence>
<feature type="DNA-binding region" description="Homeobox" evidence="15">
    <location>
        <begin position="602"/>
        <end position="651"/>
    </location>
</feature>
<dbReference type="PANTHER" id="PTHR15467">
    <property type="entry name" value="ZINC-FINGERS AND HOMEOBOXES RELATED"/>
    <property type="match status" value="1"/>
</dbReference>
<feature type="region of interest" description="Disordered" evidence="17">
    <location>
        <begin position="668"/>
        <end position="876"/>
    </location>
</feature>
<dbReference type="SUPFAM" id="SSF57667">
    <property type="entry name" value="beta-beta-alpha zinc fingers"/>
    <property type="match status" value="1"/>
</dbReference>
<evidence type="ECO:0000256" key="3">
    <source>
        <dbReference type="ARBA" id="ARBA00022491"/>
    </source>
</evidence>
<feature type="domain" description="Homeobox" evidence="18">
    <location>
        <begin position="724"/>
        <end position="772"/>
    </location>
</feature>
<feature type="compositionally biased region" description="Low complexity" evidence="17">
    <location>
        <begin position="668"/>
        <end position="679"/>
    </location>
</feature>
<feature type="compositionally biased region" description="Low complexity" evidence="17">
    <location>
        <begin position="509"/>
        <end position="566"/>
    </location>
</feature>
<dbReference type="FunFam" id="1.10.10.60:FF:000133">
    <property type="entry name" value="zinc fingers and homeoboxes protein 3"/>
    <property type="match status" value="1"/>
</dbReference>
<name>A0A9D3LYU4_ANGAN</name>
<feature type="DNA-binding region" description="Homeobox" evidence="15">
    <location>
        <begin position="864"/>
        <end position="923"/>
    </location>
</feature>
<feature type="domain" description="Homeobox" evidence="18">
    <location>
        <begin position="300"/>
        <end position="343"/>
    </location>
</feature>
<dbReference type="GO" id="GO:0008270">
    <property type="term" value="F:zinc ion binding"/>
    <property type="evidence" value="ECO:0007669"/>
    <property type="project" value="UniProtKB-KW"/>
</dbReference>
<dbReference type="InterPro" id="IPR013087">
    <property type="entry name" value="Znf_C2H2_type"/>
</dbReference>
<dbReference type="GO" id="GO:0005634">
    <property type="term" value="C:nucleus"/>
    <property type="evidence" value="ECO:0007669"/>
    <property type="project" value="UniProtKB-SubCell"/>
</dbReference>
<evidence type="ECO:0000256" key="4">
    <source>
        <dbReference type="ARBA" id="ARBA00022553"/>
    </source>
</evidence>
<feature type="compositionally biased region" description="Basic and acidic residues" evidence="17">
    <location>
        <begin position="1005"/>
        <end position="1016"/>
    </location>
</feature>
<evidence type="ECO:0000256" key="12">
    <source>
        <dbReference type="ARBA" id="ARBA00023155"/>
    </source>
</evidence>
<keyword evidence="20" id="KW-1185">Reference proteome</keyword>
<feature type="region of interest" description="Disordered" evidence="17">
    <location>
        <begin position="365"/>
        <end position="387"/>
    </location>
</feature>
<keyword evidence="5" id="KW-0479">Metal-binding</keyword>
<evidence type="ECO:0000256" key="13">
    <source>
        <dbReference type="ARBA" id="ARBA00023163"/>
    </source>
</evidence>
<dbReference type="SUPFAM" id="SSF46689">
    <property type="entry name" value="Homeodomain-like"/>
    <property type="match status" value="4"/>
</dbReference>
<feature type="region of interest" description="Disordered" evidence="17">
    <location>
        <begin position="509"/>
        <end position="583"/>
    </location>
</feature>
<evidence type="ECO:0000256" key="1">
    <source>
        <dbReference type="ARBA" id="ARBA00004123"/>
    </source>
</evidence>
<comment type="similarity">
    <text evidence="2">Belongs to the ZHX family.</text>
</comment>
<dbReference type="InterPro" id="IPR001356">
    <property type="entry name" value="HD"/>
</dbReference>
<keyword evidence="14 15" id="KW-0539">Nucleus</keyword>
<feature type="region of interest" description="Disordered" evidence="17">
    <location>
        <begin position="21"/>
        <end position="63"/>
    </location>
</feature>
<dbReference type="InterPro" id="IPR009057">
    <property type="entry name" value="Homeodomain-like_sf"/>
</dbReference>
<evidence type="ECO:0000256" key="14">
    <source>
        <dbReference type="ARBA" id="ARBA00023242"/>
    </source>
</evidence>
<keyword evidence="8" id="KW-0221">Differentiation</keyword>
<dbReference type="Gene3D" id="3.30.160.60">
    <property type="entry name" value="Classic Zinc Finger"/>
    <property type="match status" value="1"/>
</dbReference>
<evidence type="ECO:0000259" key="18">
    <source>
        <dbReference type="PROSITE" id="PS50071"/>
    </source>
</evidence>